<keyword evidence="1" id="KW-0812">Transmembrane</keyword>
<evidence type="ECO:0000256" key="1">
    <source>
        <dbReference type="SAM" id="Phobius"/>
    </source>
</evidence>
<feature type="transmembrane region" description="Helical" evidence="1">
    <location>
        <begin position="68"/>
        <end position="89"/>
    </location>
</feature>
<evidence type="ECO:0000313" key="2">
    <source>
        <dbReference type="EMBL" id="QKU34496.1"/>
    </source>
</evidence>
<dbReference type="RefSeq" id="YP_010781130.1">
    <property type="nucleotide sequence ID" value="NC_075038.1"/>
</dbReference>
<reference evidence="2" key="2">
    <citation type="journal article" date="2018" name="Nat. Commun.">
        <title>Tailed giant Tupanvirus possesses the most complete translational apparatus of the known virosphere.</title>
        <authorList>
            <person name="Abrahao J."/>
            <person name="Silva L."/>
            <person name="Silva L.S."/>
            <person name="Khalil J.Y.B."/>
            <person name="Rodrigues R."/>
            <person name="Arantes T."/>
            <person name="Assis F."/>
            <person name="Boratto P."/>
            <person name="Andrade M."/>
            <person name="Kroon E.G."/>
            <person name="Ribeiro B."/>
            <person name="Bergier I."/>
            <person name="Seligmann H."/>
            <person name="Ghigo E."/>
            <person name="Colson P."/>
            <person name="Levasseur A."/>
            <person name="Kroemer G."/>
            <person name="Raoult D."/>
            <person name="La Scola B."/>
        </authorList>
    </citation>
    <scope>NUCLEOTIDE SEQUENCE [LARGE SCALE GENOMIC DNA]</scope>
    <source>
        <strain evidence="2">Deep ocean</strain>
    </source>
</reference>
<organism evidence="2">
    <name type="scientific">Tupanvirus deep ocean</name>
    <dbReference type="NCBI Taxonomy" id="2126984"/>
    <lineage>
        <taxon>Viruses</taxon>
        <taxon>Varidnaviria</taxon>
        <taxon>Bamfordvirae</taxon>
        <taxon>Nucleocytoviricota</taxon>
        <taxon>Megaviricetes</taxon>
        <taxon>Imitervirales</taxon>
        <taxon>Mimiviridae</taxon>
        <taxon>Megamimivirinae</taxon>
        <taxon>Tupanvirus</taxon>
        <taxon>Tupanvirus altamarinense</taxon>
    </lineage>
</organism>
<protein>
    <submittedName>
        <fullName evidence="2">Putative ORFan</fullName>
    </submittedName>
</protein>
<keyword evidence="1" id="KW-1133">Transmembrane helix</keyword>
<proteinExistence type="predicted"/>
<name>A0A6N1NRN3_9VIRU</name>
<dbReference type="GeneID" id="80517821"/>
<feature type="transmembrane region" description="Helical" evidence="1">
    <location>
        <begin position="27"/>
        <end position="47"/>
    </location>
</feature>
<dbReference type="KEGG" id="vg:80517821"/>
<reference evidence="2" key="1">
    <citation type="submission" date="2017-06" db="EMBL/GenBank/DDBJ databases">
        <authorList>
            <person name="Assis F.L."/>
            <person name="Abrahao J.S."/>
            <person name="Silva L."/>
            <person name="Khalil J.B."/>
            <person name="Rodrigues R."/>
            <person name="Silva L.S."/>
            <person name="Boratto P."/>
            <person name="Andrade M."/>
            <person name="Kroon E.G."/>
            <person name="Ribeiro B."/>
            <person name="Bergier I."/>
            <person name="Seligmann H."/>
            <person name="Ghigo E."/>
            <person name="Colson P."/>
            <person name="Levasseur A."/>
            <person name="Raoult D."/>
            <person name="Scola B.L."/>
        </authorList>
    </citation>
    <scope>NUCLEOTIDE SEQUENCE</scope>
    <source>
        <strain evidence="2">Deep ocean</strain>
    </source>
</reference>
<sequence length="124" mass="14308">MEKTSIKDVETNRIIQESTKNMNSHGFFVYVIIGSLVVTIAILLGNLTNKFVNEVFEKMKITNTRIKIAVQIILTVCIIYIMKQVSPYIHKEPQTSYSYDILFISIYFSSQANLSNLLKYFLND</sequence>
<dbReference type="EMBL" id="MF405918">
    <property type="protein sequence ID" value="QKU34496.1"/>
    <property type="molecule type" value="Genomic_DNA"/>
</dbReference>
<keyword evidence="1" id="KW-0472">Membrane</keyword>
<accession>A0A6N1NRN3</accession>